<proteinExistence type="predicted"/>
<name>A9WRU3_RENSM</name>
<reference evidence="3" key="1">
    <citation type="journal article" date="2008" name="J. Bacteriol.">
        <title>Genome sequence of the fish pathogen Renibacterium salmoninarum suggests reductive evolution away from an environmental Arthrobacter ancestor.</title>
        <authorList>
            <person name="Wiens G.D."/>
            <person name="Rockey D.D."/>
            <person name="Wu Z."/>
            <person name="Chang J."/>
            <person name="Levy R."/>
            <person name="Crane S."/>
            <person name="Chen D.S."/>
            <person name="Capri G.R."/>
            <person name="Burnett J.R."/>
            <person name="Sudheesh P.S."/>
            <person name="Schipma M.J."/>
            <person name="Burd H."/>
            <person name="Bhattacharyya A."/>
            <person name="Rhodes L.D."/>
            <person name="Kaul R."/>
            <person name="Strom M.S."/>
        </authorList>
    </citation>
    <scope>NUCLEOTIDE SEQUENCE [LARGE SCALE GENOMIC DNA]</scope>
    <source>
        <strain evidence="3">ATCC 33209 / DSM 20767 / JCM 11484 / NBRC 15589 / NCIMB 2235</strain>
    </source>
</reference>
<dbReference type="SUPFAM" id="SSF56281">
    <property type="entry name" value="Metallo-hydrolase/oxidoreductase"/>
    <property type="match status" value="1"/>
</dbReference>
<protein>
    <submittedName>
        <fullName evidence="2">Metallo-beta-lactamase superfamily, putative</fullName>
    </submittedName>
</protein>
<sequence length="183" mass="19230">MRQNWAMASWRELGSHNFVLSTSGELLDTGLVVGNERALVIDTGCGPRQGAEILSAVREITALPLVVVNNHAHYDHFFGNAVFADAGALEFWAHENAANTMAQSGEAQRKCVNASSEPEMAANEGVAARLVLPNALVKDQPVLVDLGGSAATLFSLGRGHTDGDLLVGTSSTVFSGDLVEQGS</sequence>
<dbReference type="InterPro" id="IPR036866">
    <property type="entry name" value="RibonucZ/Hydroxyglut_hydro"/>
</dbReference>
<dbReference type="eggNOG" id="COG0491">
    <property type="taxonomic scope" value="Bacteria"/>
</dbReference>
<dbReference type="Proteomes" id="UP000002007">
    <property type="component" value="Chromosome"/>
</dbReference>
<dbReference type="InterPro" id="IPR050855">
    <property type="entry name" value="NDM-1-like"/>
</dbReference>
<gene>
    <name evidence="2" type="ordered locus">RSal33209_2650</name>
</gene>
<accession>A9WRU3</accession>
<dbReference type="AlphaFoldDB" id="A9WRU3"/>
<dbReference type="KEGG" id="rsa:RSal33209_2650"/>
<dbReference type="PANTHER" id="PTHR42951">
    <property type="entry name" value="METALLO-BETA-LACTAMASE DOMAIN-CONTAINING"/>
    <property type="match status" value="1"/>
</dbReference>
<dbReference type="Gene3D" id="3.60.15.10">
    <property type="entry name" value="Ribonuclease Z/Hydroxyacylglutathione hydrolase-like"/>
    <property type="match status" value="1"/>
</dbReference>
<dbReference type="EMBL" id="CP000910">
    <property type="protein sequence ID" value="ABY24375.1"/>
    <property type="molecule type" value="Genomic_DNA"/>
</dbReference>
<evidence type="ECO:0000313" key="2">
    <source>
        <dbReference type="EMBL" id="ABY24375.1"/>
    </source>
</evidence>
<evidence type="ECO:0000313" key="3">
    <source>
        <dbReference type="Proteomes" id="UP000002007"/>
    </source>
</evidence>
<evidence type="ECO:0000259" key="1">
    <source>
        <dbReference type="Pfam" id="PF00753"/>
    </source>
</evidence>
<feature type="domain" description="Metallo-beta-lactamase" evidence="1">
    <location>
        <begin position="30"/>
        <end position="182"/>
    </location>
</feature>
<dbReference type="InterPro" id="IPR001279">
    <property type="entry name" value="Metallo-B-lactamas"/>
</dbReference>
<dbReference type="STRING" id="288705.RSal33209_2650"/>
<dbReference type="PANTHER" id="PTHR42951:SF4">
    <property type="entry name" value="ACYL-COENZYME A THIOESTERASE MBLAC2"/>
    <property type="match status" value="1"/>
</dbReference>
<organism evidence="2 3">
    <name type="scientific">Renibacterium salmoninarum (strain ATCC 33209 / DSM 20767 / JCM 11484 / NBRC 15589 / NCIMB 2235)</name>
    <dbReference type="NCBI Taxonomy" id="288705"/>
    <lineage>
        <taxon>Bacteria</taxon>
        <taxon>Bacillati</taxon>
        <taxon>Actinomycetota</taxon>
        <taxon>Actinomycetes</taxon>
        <taxon>Micrococcales</taxon>
        <taxon>Micrococcaceae</taxon>
        <taxon>Renibacterium</taxon>
    </lineage>
</organism>
<dbReference type="CDD" id="cd16282">
    <property type="entry name" value="metallo-hydrolase-like_MBL-fold"/>
    <property type="match status" value="1"/>
</dbReference>
<keyword evidence="3" id="KW-1185">Reference proteome</keyword>
<dbReference type="HOGENOM" id="CLU_056342_5_0_11"/>
<dbReference type="Pfam" id="PF00753">
    <property type="entry name" value="Lactamase_B"/>
    <property type="match status" value="1"/>
</dbReference>